<dbReference type="GeneID" id="55616032"/>
<dbReference type="Proteomes" id="UP000318470">
    <property type="component" value="Segment"/>
</dbReference>
<evidence type="ECO:0000313" key="1">
    <source>
        <dbReference type="EMBL" id="QDB73195.1"/>
    </source>
</evidence>
<reference evidence="1 2" key="1">
    <citation type="submission" date="2019-04" db="EMBL/GenBank/DDBJ databases">
        <authorList>
            <person name="Gao M."/>
            <person name="Bai C."/>
            <person name="Tong Y."/>
            <person name="Xu X."/>
        </authorList>
    </citation>
    <scope>NUCLEOTIDE SEQUENCE [LARGE SCALE GENOMIC DNA]</scope>
    <source>
        <strain evidence="1 2">Vibrio alginolyticus VA1</strain>
    </source>
</reference>
<accession>A0A4Y5TVZ8</accession>
<protein>
    <submittedName>
        <fullName evidence="1">Uncharacterized protein</fullName>
    </submittedName>
</protein>
<organism evidence="1 2">
    <name type="scientific">Vibrio phage VAP7</name>
    <dbReference type="NCBI Taxonomy" id="2584487"/>
    <lineage>
        <taxon>Viruses</taxon>
        <taxon>Duplodnaviria</taxon>
        <taxon>Heunggongvirae</taxon>
        <taxon>Uroviricota</taxon>
        <taxon>Caudoviricetes</taxon>
        <taxon>Pantevenvirales</taxon>
        <taxon>Ackermannviridae</taxon>
        <taxon>Vapseptimavirus</taxon>
        <taxon>Vapseptimavirus VAP7</taxon>
    </lineage>
</organism>
<name>A0A4Y5TVZ8_9CAUD</name>
<keyword evidence="2" id="KW-1185">Reference proteome</keyword>
<dbReference type="RefSeq" id="YP_009845669.1">
    <property type="nucleotide sequence ID" value="NC_048765.1"/>
</dbReference>
<evidence type="ECO:0000313" key="2">
    <source>
        <dbReference type="Proteomes" id="UP000318470"/>
    </source>
</evidence>
<dbReference type="KEGG" id="vg:55616032"/>
<proteinExistence type="predicted"/>
<sequence length="160" mass="18131">MDISKVDPRLKEHYKKAIEIRDGYVAIMKVDPSLIQIWDDVAMLESVEDQPMVYMMFNSVMVMVQTEGEKLGVYIAPNINGNPAMLAYESAVIAREFNARTTDIIAIDPSDGQLYQGEEEAWNNHHEMLRNMALDLVNQMAGNIAEQKEQEAEQAPDLQV</sequence>
<dbReference type="EMBL" id="MK795384">
    <property type="protein sequence ID" value="QDB73195.1"/>
    <property type="molecule type" value="Genomic_DNA"/>
</dbReference>